<dbReference type="AlphaFoldDB" id="L1J049"/>
<dbReference type="PaxDb" id="55529-EKX41893"/>
<dbReference type="EnsemblProtists" id="EKX41893">
    <property type="protein sequence ID" value="EKX41893"/>
    <property type="gene ID" value="GUITHDRAFT_47043"/>
</dbReference>
<dbReference type="InterPro" id="IPR002909">
    <property type="entry name" value="IPT_dom"/>
</dbReference>
<dbReference type="Proteomes" id="UP000011087">
    <property type="component" value="Unassembled WGS sequence"/>
</dbReference>
<dbReference type="SUPFAM" id="SSF81296">
    <property type="entry name" value="E set domains"/>
    <property type="match status" value="1"/>
</dbReference>
<dbReference type="eggNOG" id="ENOG502SC05">
    <property type="taxonomic scope" value="Eukaryota"/>
</dbReference>
<dbReference type="HOGENOM" id="CLU_2433623_0_0_1"/>
<keyword evidence="4" id="KW-1185">Reference proteome</keyword>
<dbReference type="RefSeq" id="XP_005828873.1">
    <property type="nucleotide sequence ID" value="XM_005828816.1"/>
</dbReference>
<organism evidence="2">
    <name type="scientific">Guillardia theta (strain CCMP2712)</name>
    <name type="common">Cryptophyte</name>
    <dbReference type="NCBI Taxonomy" id="905079"/>
    <lineage>
        <taxon>Eukaryota</taxon>
        <taxon>Cryptophyceae</taxon>
        <taxon>Pyrenomonadales</taxon>
        <taxon>Geminigeraceae</taxon>
        <taxon>Guillardia</taxon>
    </lineage>
</organism>
<sequence>SVFFAYRLPESIGFIVPSLGPILGGTNISVYGRNFVNSDSLACKFGNIIAKANFVNESCIICFSPSLSEGIWIVEVSNNLVDFSNNLVDFK</sequence>
<proteinExistence type="predicted"/>
<dbReference type="CDD" id="cd00102">
    <property type="entry name" value="IPT"/>
    <property type="match status" value="1"/>
</dbReference>
<evidence type="ECO:0000313" key="2">
    <source>
        <dbReference type="EMBL" id="EKX41893.1"/>
    </source>
</evidence>
<dbReference type="Pfam" id="PF01833">
    <property type="entry name" value="TIG"/>
    <property type="match status" value="1"/>
</dbReference>
<dbReference type="Gene3D" id="2.60.40.10">
    <property type="entry name" value="Immunoglobulins"/>
    <property type="match status" value="1"/>
</dbReference>
<dbReference type="InterPro" id="IPR014756">
    <property type="entry name" value="Ig_E-set"/>
</dbReference>
<reference evidence="2 4" key="1">
    <citation type="journal article" date="2012" name="Nature">
        <title>Algal genomes reveal evolutionary mosaicism and the fate of nucleomorphs.</title>
        <authorList>
            <consortium name="DOE Joint Genome Institute"/>
            <person name="Curtis B.A."/>
            <person name="Tanifuji G."/>
            <person name="Burki F."/>
            <person name="Gruber A."/>
            <person name="Irimia M."/>
            <person name="Maruyama S."/>
            <person name="Arias M.C."/>
            <person name="Ball S.G."/>
            <person name="Gile G.H."/>
            <person name="Hirakawa Y."/>
            <person name="Hopkins J.F."/>
            <person name="Kuo A."/>
            <person name="Rensing S.A."/>
            <person name="Schmutz J."/>
            <person name="Symeonidi A."/>
            <person name="Elias M."/>
            <person name="Eveleigh R.J."/>
            <person name="Herman E.K."/>
            <person name="Klute M.J."/>
            <person name="Nakayama T."/>
            <person name="Obornik M."/>
            <person name="Reyes-Prieto A."/>
            <person name="Armbrust E.V."/>
            <person name="Aves S.J."/>
            <person name="Beiko R.G."/>
            <person name="Coutinho P."/>
            <person name="Dacks J.B."/>
            <person name="Durnford D.G."/>
            <person name="Fast N.M."/>
            <person name="Green B.R."/>
            <person name="Grisdale C.J."/>
            <person name="Hempel F."/>
            <person name="Henrissat B."/>
            <person name="Hoppner M.P."/>
            <person name="Ishida K."/>
            <person name="Kim E."/>
            <person name="Koreny L."/>
            <person name="Kroth P.G."/>
            <person name="Liu Y."/>
            <person name="Malik S.B."/>
            <person name="Maier U.G."/>
            <person name="McRose D."/>
            <person name="Mock T."/>
            <person name="Neilson J.A."/>
            <person name="Onodera N.T."/>
            <person name="Poole A.M."/>
            <person name="Pritham E.J."/>
            <person name="Richards T.A."/>
            <person name="Rocap G."/>
            <person name="Roy S.W."/>
            <person name="Sarai C."/>
            <person name="Schaack S."/>
            <person name="Shirato S."/>
            <person name="Slamovits C.H."/>
            <person name="Spencer D.F."/>
            <person name="Suzuki S."/>
            <person name="Worden A.Z."/>
            <person name="Zauner S."/>
            <person name="Barry K."/>
            <person name="Bell C."/>
            <person name="Bharti A.K."/>
            <person name="Crow J.A."/>
            <person name="Grimwood J."/>
            <person name="Kramer R."/>
            <person name="Lindquist E."/>
            <person name="Lucas S."/>
            <person name="Salamov A."/>
            <person name="McFadden G.I."/>
            <person name="Lane C.E."/>
            <person name="Keeling P.J."/>
            <person name="Gray M.W."/>
            <person name="Grigoriev I.V."/>
            <person name="Archibald J.M."/>
        </authorList>
    </citation>
    <scope>NUCLEOTIDE SEQUENCE</scope>
    <source>
        <strain evidence="2 4">CCMP2712</strain>
    </source>
</reference>
<name>L1J049_GUITC</name>
<feature type="non-terminal residue" evidence="2">
    <location>
        <position position="91"/>
    </location>
</feature>
<gene>
    <name evidence="2" type="ORF">GUITHDRAFT_47043</name>
</gene>
<dbReference type="InterPro" id="IPR013783">
    <property type="entry name" value="Ig-like_fold"/>
</dbReference>
<evidence type="ECO:0000259" key="1">
    <source>
        <dbReference type="Pfam" id="PF01833"/>
    </source>
</evidence>
<accession>L1J049</accession>
<dbReference type="EMBL" id="JH993020">
    <property type="protein sequence ID" value="EKX41893.1"/>
    <property type="molecule type" value="Genomic_DNA"/>
</dbReference>
<dbReference type="KEGG" id="gtt:GUITHDRAFT_47043"/>
<evidence type="ECO:0000313" key="4">
    <source>
        <dbReference type="Proteomes" id="UP000011087"/>
    </source>
</evidence>
<dbReference type="GeneID" id="17298521"/>
<evidence type="ECO:0000313" key="3">
    <source>
        <dbReference type="EnsemblProtists" id="EKX41893"/>
    </source>
</evidence>
<dbReference type="OrthoDB" id="71307at2759"/>
<reference evidence="4" key="2">
    <citation type="submission" date="2012-11" db="EMBL/GenBank/DDBJ databases">
        <authorList>
            <person name="Kuo A."/>
            <person name="Curtis B.A."/>
            <person name="Tanifuji G."/>
            <person name="Burki F."/>
            <person name="Gruber A."/>
            <person name="Irimia M."/>
            <person name="Maruyama S."/>
            <person name="Arias M.C."/>
            <person name="Ball S.G."/>
            <person name="Gile G.H."/>
            <person name="Hirakawa Y."/>
            <person name="Hopkins J.F."/>
            <person name="Rensing S.A."/>
            <person name="Schmutz J."/>
            <person name="Symeonidi A."/>
            <person name="Elias M."/>
            <person name="Eveleigh R.J."/>
            <person name="Herman E.K."/>
            <person name="Klute M.J."/>
            <person name="Nakayama T."/>
            <person name="Obornik M."/>
            <person name="Reyes-Prieto A."/>
            <person name="Armbrust E.V."/>
            <person name="Aves S.J."/>
            <person name="Beiko R.G."/>
            <person name="Coutinho P."/>
            <person name="Dacks J.B."/>
            <person name="Durnford D.G."/>
            <person name="Fast N.M."/>
            <person name="Green B.R."/>
            <person name="Grisdale C."/>
            <person name="Hempe F."/>
            <person name="Henrissat B."/>
            <person name="Hoppner M.P."/>
            <person name="Ishida K.-I."/>
            <person name="Kim E."/>
            <person name="Koreny L."/>
            <person name="Kroth P.G."/>
            <person name="Liu Y."/>
            <person name="Malik S.-B."/>
            <person name="Maier U.G."/>
            <person name="McRose D."/>
            <person name="Mock T."/>
            <person name="Neilson J.A."/>
            <person name="Onodera N.T."/>
            <person name="Poole A.M."/>
            <person name="Pritham E.J."/>
            <person name="Richards T.A."/>
            <person name="Rocap G."/>
            <person name="Roy S.W."/>
            <person name="Sarai C."/>
            <person name="Schaack S."/>
            <person name="Shirato S."/>
            <person name="Slamovits C.H."/>
            <person name="Spencer D.F."/>
            <person name="Suzuki S."/>
            <person name="Worden A.Z."/>
            <person name="Zauner S."/>
            <person name="Barry K."/>
            <person name="Bell C."/>
            <person name="Bharti A.K."/>
            <person name="Crow J.A."/>
            <person name="Grimwood J."/>
            <person name="Kramer R."/>
            <person name="Lindquist E."/>
            <person name="Lucas S."/>
            <person name="Salamov A."/>
            <person name="McFadden G.I."/>
            <person name="Lane C.E."/>
            <person name="Keeling P.J."/>
            <person name="Gray M.W."/>
            <person name="Grigoriev I.V."/>
            <person name="Archibald J.M."/>
        </authorList>
    </citation>
    <scope>NUCLEOTIDE SEQUENCE</scope>
    <source>
        <strain evidence="4">CCMP2712</strain>
    </source>
</reference>
<dbReference type="OMA" id="CKLRNIH"/>
<feature type="non-terminal residue" evidence="2">
    <location>
        <position position="1"/>
    </location>
</feature>
<reference evidence="3" key="3">
    <citation type="submission" date="2016-03" db="UniProtKB">
        <authorList>
            <consortium name="EnsemblProtists"/>
        </authorList>
    </citation>
    <scope>IDENTIFICATION</scope>
</reference>
<feature type="domain" description="IPT/TIG" evidence="1">
    <location>
        <begin position="15"/>
        <end position="90"/>
    </location>
</feature>
<protein>
    <recommendedName>
        <fullName evidence="1">IPT/TIG domain-containing protein</fullName>
    </recommendedName>
</protein>